<dbReference type="AlphaFoldDB" id="A0A4P8QSF6"/>
<protein>
    <submittedName>
        <fullName evidence="1">Uncharacterized protein</fullName>
    </submittedName>
</protein>
<dbReference type="EMBL" id="CP034035">
    <property type="protein sequence ID" value="QCR10102.1"/>
    <property type="molecule type" value="Genomic_DNA"/>
</dbReference>
<sequence length="114" mass="13842">MTTIDSLNIALNEYQSSATRLRQYIYIGENECRKLIETISKKKFIQCEKEFHRLEQFQGIFSSIVYKEHFPVSQQIIDFVYFFDRLDDNNVKEYWYRKFCAGEIWPSESRRSDE</sequence>
<keyword evidence="2" id="KW-1185">Reference proteome</keyword>
<dbReference type="KEGG" id="brb:EH207_17325"/>
<dbReference type="Proteomes" id="UP000299580">
    <property type="component" value="Chromosome"/>
</dbReference>
<dbReference type="RefSeq" id="WP_137715091.1">
    <property type="nucleotide sequence ID" value="NZ_CP034035.1"/>
</dbReference>
<reference evidence="1 2" key="1">
    <citation type="submission" date="2018-11" db="EMBL/GenBank/DDBJ databases">
        <title>Genome sequences of Brenneria nigrifluens and Brenneria rubrifaciens.</title>
        <authorList>
            <person name="Poret-Peterson A.T."/>
            <person name="McClean A.E."/>
            <person name="Kluepfel D.A."/>
        </authorList>
    </citation>
    <scope>NUCLEOTIDE SEQUENCE [LARGE SCALE GENOMIC DNA]</scope>
    <source>
        <strain evidence="1 2">6D370</strain>
    </source>
</reference>
<accession>A0A4P8QSF6</accession>
<name>A0A4P8QSF6_9GAMM</name>
<gene>
    <name evidence="1" type="ORF">EH207_17325</name>
</gene>
<evidence type="ECO:0000313" key="2">
    <source>
        <dbReference type="Proteomes" id="UP000299580"/>
    </source>
</evidence>
<organism evidence="1 2">
    <name type="scientific">Brenneria rubrifaciens</name>
    <dbReference type="NCBI Taxonomy" id="55213"/>
    <lineage>
        <taxon>Bacteria</taxon>
        <taxon>Pseudomonadati</taxon>
        <taxon>Pseudomonadota</taxon>
        <taxon>Gammaproteobacteria</taxon>
        <taxon>Enterobacterales</taxon>
        <taxon>Pectobacteriaceae</taxon>
        <taxon>Brenneria</taxon>
    </lineage>
</organism>
<proteinExistence type="predicted"/>
<evidence type="ECO:0000313" key="1">
    <source>
        <dbReference type="EMBL" id="QCR10102.1"/>
    </source>
</evidence>
<dbReference type="OrthoDB" id="7041944at2"/>
<dbReference type="CDD" id="cd21060">
    <property type="entry name" value="CdiI_NC101"/>
    <property type="match status" value="1"/>
</dbReference>
<dbReference type="InterPro" id="IPR049759">
    <property type="entry name" value="CdiI-like"/>
</dbReference>